<feature type="transmembrane region" description="Helical" evidence="1">
    <location>
        <begin position="6"/>
        <end position="30"/>
    </location>
</feature>
<name>A0A7J4Y2Y2_BACOV</name>
<keyword evidence="1" id="KW-0812">Transmembrane</keyword>
<feature type="transmembrane region" description="Helical" evidence="1">
    <location>
        <begin position="76"/>
        <end position="109"/>
    </location>
</feature>
<accession>A0A7J4Y2Y2</accession>
<keyword evidence="1" id="KW-1133">Transmembrane helix</keyword>
<proteinExistence type="predicted"/>
<dbReference type="AlphaFoldDB" id="A0A7J4Y2Y2"/>
<evidence type="ECO:0000313" key="2">
    <source>
        <dbReference type="EMBL" id="KAA4630207.1"/>
    </source>
</evidence>
<evidence type="ECO:0000313" key="3">
    <source>
        <dbReference type="Proteomes" id="UP000424805"/>
    </source>
</evidence>
<protein>
    <submittedName>
        <fullName evidence="2">Uncharacterized protein</fullName>
    </submittedName>
</protein>
<comment type="caution">
    <text evidence="2">The sequence shown here is derived from an EMBL/GenBank/DDBJ whole genome shotgun (WGS) entry which is preliminary data.</text>
</comment>
<keyword evidence="1" id="KW-0472">Membrane</keyword>
<reference evidence="2 3" key="1">
    <citation type="journal article" date="2019" name="Nat. Med.">
        <title>A library of human gut bacterial isolates paired with longitudinal multiomics data enables mechanistic microbiome research.</title>
        <authorList>
            <person name="Poyet M."/>
            <person name="Groussin M."/>
            <person name="Gibbons S.M."/>
            <person name="Avila-Pacheco J."/>
            <person name="Jiang X."/>
            <person name="Kearney S.M."/>
            <person name="Perrotta A.R."/>
            <person name="Berdy B."/>
            <person name="Zhao S."/>
            <person name="Lieberman T.D."/>
            <person name="Swanson P.K."/>
            <person name="Smith M."/>
            <person name="Roesemann S."/>
            <person name="Alexander J.E."/>
            <person name="Rich S.A."/>
            <person name="Livny J."/>
            <person name="Vlamakis H."/>
            <person name="Clish C."/>
            <person name="Bullock K."/>
            <person name="Deik A."/>
            <person name="Scott J."/>
            <person name="Pierce K.A."/>
            <person name="Xavier R.J."/>
            <person name="Alm E.J."/>
        </authorList>
    </citation>
    <scope>NUCLEOTIDE SEQUENCE [LARGE SCALE GENOMIC DNA]</scope>
    <source>
        <strain evidence="2 3">BIOML-A15</strain>
    </source>
</reference>
<feature type="transmembrane region" description="Helical" evidence="1">
    <location>
        <begin position="42"/>
        <end position="64"/>
    </location>
</feature>
<dbReference type="Proteomes" id="UP000424805">
    <property type="component" value="Unassembled WGS sequence"/>
</dbReference>
<sequence>MEQKIYKIIFATLVTFVQILVSEMIFRLVFGSSTFWGTSGAAGADAILFFIELYMGILFLFTNLSILFDNRVLNGILVFVLCGLFVPASLGVLMLLGFIPGYTFGTFLVYKSYKAMKKSDYKYLFDDSKPLNIRRWENNYSRS</sequence>
<dbReference type="EMBL" id="VWFP01000001">
    <property type="protein sequence ID" value="KAA4630207.1"/>
    <property type="molecule type" value="Genomic_DNA"/>
</dbReference>
<evidence type="ECO:0000256" key="1">
    <source>
        <dbReference type="SAM" id="Phobius"/>
    </source>
</evidence>
<organism evidence="2 3">
    <name type="scientific">Bacteroides ovatus</name>
    <dbReference type="NCBI Taxonomy" id="28116"/>
    <lineage>
        <taxon>Bacteria</taxon>
        <taxon>Pseudomonadati</taxon>
        <taxon>Bacteroidota</taxon>
        <taxon>Bacteroidia</taxon>
        <taxon>Bacteroidales</taxon>
        <taxon>Bacteroidaceae</taxon>
        <taxon>Bacteroides</taxon>
    </lineage>
</organism>
<gene>
    <name evidence="2" type="ORF">F3B90_00105</name>
</gene>